<evidence type="ECO:0000259" key="7">
    <source>
        <dbReference type="Pfam" id="PF20877"/>
    </source>
</evidence>
<comment type="subcellular location">
    <subcellularLocation>
        <location evidence="1">Membrane</location>
        <topology evidence="1">Multi-pass membrane protein</topology>
    </subcellularLocation>
</comment>
<sequence length="736" mass="83932">MSLRIPQIPQKIPQKIAEKIPDIESLGRADTFGFDDPTTAYVAYNDKYIVVFDFSSLDVSEASSQLSALLNDLESVGLHTEVRAGYDESLLVFVQAPRELLGNTVHHSRVKDWLYGITKKHPGGNSNSIVAGANEAEDLQSLYHLVTWSKELGGAGITPGFGKWENVSSAFPLHNPIRNQRLLVHLSKKFFLSSEDLDQIRDLWGSKVAFYFAFIQDYFLSLAFPCVAGVLAWAFLPKYSLAFAVVICIWCTVFLEYWKIREVDLSIRWNVRGVGKLKVNRPQYQFEKEFVDAAGRVQHYFPRWKRIVRQLAVVPFLVLSTLFLTIVIGTVFALETFIVEGYDGPYDYYLEYIPTVMLALFLPFINNWLETLAARLTEYENHRTEDYYEMSLTQKIFVLQSISNYLPILLTAFIYVPFGETFIPHLRTYILSLAGVAVDPNFVFQVDANKLRNEVITLTVTGQVSSAIEELALPYLKSSARDWWRTYRTTHTFAMGGQPRFVKGDDPIEARFLLRVRRQASLPKYDVHEDISEMVLQFGYLALFSPVWPLIPIGFFINNWLELRADIIKITIEHQRPAPIRNDGIGPWVASLEALTWLGSLTSAAIVHLFGFRNSTIYGLNAWWTLPITIFASEHIFLGFRGGARWALHAIGSEHIRKERAELYAQRKKHLDELEASSAKRGHLDVVERERRKSVRMTATDVFWTRQVEEGASMDVGLGIIRALKGSDFDAPVKEE</sequence>
<feature type="transmembrane region" description="Helical" evidence="5">
    <location>
        <begin position="239"/>
        <end position="258"/>
    </location>
</feature>
<feature type="domain" description="Anoctamin alpha-beta plait" evidence="7">
    <location>
        <begin position="46"/>
        <end position="167"/>
    </location>
</feature>
<keyword evidence="2 5" id="KW-0812">Transmembrane</keyword>
<dbReference type="OrthoDB" id="296386at2759"/>
<dbReference type="EMBL" id="WJXW01000004">
    <property type="protein sequence ID" value="KAF9737518.1"/>
    <property type="molecule type" value="Genomic_DNA"/>
</dbReference>
<dbReference type="PANTHER" id="PTHR12308:SF77">
    <property type="entry name" value="MEMBRANE STRESS RESPONSE PROTEIN (IST2), PUTATIVE (AFU_ORTHOLOGUE AFUA_4G03330)-RELATED"/>
    <property type="match status" value="1"/>
</dbReference>
<feature type="transmembrane region" description="Helical" evidence="5">
    <location>
        <begin position="311"/>
        <end position="332"/>
    </location>
</feature>
<keyword evidence="9" id="KW-1185">Reference proteome</keyword>
<dbReference type="GO" id="GO:0016020">
    <property type="term" value="C:membrane"/>
    <property type="evidence" value="ECO:0007669"/>
    <property type="project" value="UniProtKB-SubCell"/>
</dbReference>
<dbReference type="Pfam" id="PF04547">
    <property type="entry name" value="Anoctamin"/>
    <property type="match status" value="1"/>
</dbReference>
<dbReference type="AlphaFoldDB" id="A0A9P6GLY7"/>
<dbReference type="GO" id="GO:0032541">
    <property type="term" value="C:cortical endoplasmic reticulum"/>
    <property type="evidence" value="ECO:0007669"/>
    <property type="project" value="TreeGrafter"/>
</dbReference>
<dbReference type="Proteomes" id="UP000756921">
    <property type="component" value="Unassembled WGS sequence"/>
</dbReference>
<dbReference type="InterPro" id="IPR007632">
    <property type="entry name" value="Anoctamin"/>
</dbReference>
<gene>
    <name evidence="8" type="ORF">PMIN01_05297</name>
</gene>
<evidence type="ECO:0000256" key="1">
    <source>
        <dbReference type="ARBA" id="ARBA00004141"/>
    </source>
</evidence>
<evidence type="ECO:0000256" key="5">
    <source>
        <dbReference type="SAM" id="Phobius"/>
    </source>
</evidence>
<feature type="domain" description="Anoctamin transmembrane" evidence="6">
    <location>
        <begin position="200"/>
        <end position="662"/>
    </location>
</feature>
<organism evidence="8 9">
    <name type="scientific">Paraphaeosphaeria minitans</name>
    <dbReference type="NCBI Taxonomy" id="565426"/>
    <lineage>
        <taxon>Eukaryota</taxon>
        <taxon>Fungi</taxon>
        <taxon>Dikarya</taxon>
        <taxon>Ascomycota</taxon>
        <taxon>Pezizomycotina</taxon>
        <taxon>Dothideomycetes</taxon>
        <taxon>Pleosporomycetidae</taxon>
        <taxon>Pleosporales</taxon>
        <taxon>Massarineae</taxon>
        <taxon>Didymosphaeriaceae</taxon>
        <taxon>Paraphaeosphaeria</taxon>
    </lineage>
</organism>
<dbReference type="Pfam" id="PF20877">
    <property type="entry name" value="Anoctamin_N"/>
    <property type="match status" value="1"/>
</dbReference>
<protein>
    <submittedName>
        <fullName evidence="8">Plasma membrane channel protein</fullName>
    </submittedName>
</protein>
<dbReference type="PANTHER" id="PTHR12308">
    <property type="entry name" value="ANOCTAMIN"/>
    <property type="match status" value="1"/>
</dbReference>
<dbReference type="InterPro" id="IPR049456">
    <property type="entry name" value="Anoctamin_N_fung"/>
</dbReference>
<name>A0A9P6GLY7_9PLEO</name>
<accession>A0A9P6GLY7</accession>
<feature type="transmembrane region" description="Helical" evidence="5">
    <location>
        <begin position="396"/>
        <end position="418"/>
    </location>
</feature>
<feature type="transmembrane region" description="Helical" evidence="5">
    <location>
        <begin position="352"/>
        <end position="369"/>
    </location>
</feature>
<evidence type="ECO:0000313" key="9">
    <source>
        <dbReference type="Proteomes" id="UP000756921"/>
    </source>
</evidence>
<proteinExistence type="predicted"/>
<reference evidence="8" key="1">
    <citation type="journal article" date="2020" name="Mol. Plant Microbe Interact.">
        <title>Genome Sequence of the Biocontrol Agent Coniothyrium minitans strain Conio (IMI 134523).</title>
        <authorList>
            <person name="Patel D."/>
            <person name="Shittu T.A."/>
            <person name="Baroncelli R."/>
            <person name="Muthumeenakshi S."/>
            <person name="Osborne T.H."/>
            <person name="Janganan T.K."/>
            <person name="Sreenivasaprasad S."/>
        </authorList>
    </citation>
    <scope>NUCLEOTIDE SEQUENCE</scope>
    <source>
        <strain evidence="8">Conio</strain>
    </source>
</reference>
<evidence type="ECO:0000313" key="8">
    <source>
        <dbReference type="EMBL" id="KAF9737518.1"/>
    </source>
</evidence>
<evidence type="ECO:0000256" key="2">
    <source>
        <dbReference type="ARBA" id="ARBA00022692"/>
    </source>
</evidence>
<keyword evidence="4 5" id="KW-0472">Membrane</keyword>
<evidence type="ECO:0000256" key="3">
    <source>
        <dbReference type="ARBA" id="ARBA00022989"/>
    </source>
</evidence>
<feature type="transmembrane region" description="Helical" evidence="5">
    <location>
        <begin position="208"/>
        <end position="233"/>
    </location>
</feature>
<dbReference type="InterPro" id="IPR049452">
    <property type="entry name" value="Anoctamin_TM"/>
</dbReference>
<evidence type="ECO:0000259" key="6">
    <source>
        <dbReference type="Pfam" id="PF04547"/>
    </source>
</evidence>
<keyword evidence="3 5" id="KW-1133">Transmembrane helix</keyword>
<dbReference type="GO" id="GO:0005254">
    <property type="term" value="F:chloride channel activity"/>
    <property type="evidence" value="ECO:0007669"/>
    <property type="project" value="TreeGrafter"/>
</dbReference>
<comment type="caution">
    <text evidence="8">The sequence shown here is derived from an EMBL/GenBank/DDBJ whole genome shotgun (WGS) entry which is preliminary data.</text>
</comment>
<evidence type="ECO:0000256" key="4">
    <source>
        <dbReference type="ARBA" id="ARBA00023136"/>
    </source>
</evidence>